<dbReference type="InterPro" id="IPR050583">
    <property type="entry name" value="Mycobacterial_A85_antigen"/>
</dbReference>
<gene>
    <name evidence="1" type="primary">xynC2</name>
    <name evidence="1" type="ORF">ERS852471_02311</name>
</gene>
<dbReference type="Gene3D" id="3.40.50.1820">
    <property type="entry name" value="alpha/beta hydrolase"/>
    <property type="match status" value="1"/>
</dbReference>
<dbReference type="Pfam" id="PF00756">
    <property type="entry name" value="Esterase"/>
    <property type="match status" value="1"/>
</dbReference>
<sequence>MAQLKVDFMSKTLMRTVSINVILPVDKLVFDKEEEVKPFKTLYLLHGIFGNNGDWISGTRIQSWAQEKNIAVVMPSGENKFYINNEYTCERFSDFIGEELVEMTRRMFNLSHKREDTFIAGLSMGGYGAIVNGLKFYNTFGYVAGLSSGLVLDEVVYGTEEGITAMMGGRQYYTGVFGDVSKIKGSDKDYEALAKKLSGVEAAPKIYLCCGTEDFLIDANRQFREVLIENGFDVTYEEGPGEHNWYFWDEYILKILNWLPLSESVQGINSGNVGI</sequence>
<dbReference type="Proteomes" id="UP000095594">
    <property type="component" value="Unassembled WGS sequence"/>
</dbReference>
<dbReference type="InterPro" id="IPR000801">
    <property type="entry name" value="Esterase-like"/>
</dbReference>
<reference evidence="1 2" key="1">
    <citation type="submission" date="2015-09" db="EMBL/GenBank/DDBJ databases">
        <authorList>
            <consortium name="Pathogen Informatics"/>
        </authorList>
    </citation>
    <scope>NUCLEOTIDE SEQUENCE [LARGE SCALE GENOMIC DNA]</scope>
    <source>
        <strain evidence="1 2">2789STDY5834856</strain>
    </source>
</reference>
<protein>
    <submittedName>
        <fullName evidence="1">Acetyl esterase XynC</fullName>
        <ecNumber evidence="1">3.1.-.-</ecNumber>
    </submittedName>
</protein>
<dbReference type="RefSeq" id="WP_055266713.1">
    <property type="nucleotide sequence ID" value="NZ_CABIXQ010000016.1"/>
</dbReference>
<dbReference type="EC" id="3.1.-.-" evidence="1"/>
<evidence type="ECO:0000313" key="2">
    <source>
        <dbReference type="Proteomes" id="UP000095594"/>
    </source>
</evidence>
<accession>A0A174I241</accession>
<organism evidence="1 2">
    <name type="scientific">Clostridium disporicum</name>
    <dbReference type="NCBI Taxonomy" id="84024"/>
    <lineage>
        <taxon>Bacteria</taxon>
        <taxon>Bacillati</taxon>
        <taxon>Bacillota</taxon>
        <taxon>Clostridia</taxon>
        <taxon>Eubacteriales</taxon>
        <taxon>Clostridiaceae</taxon>
        <taxon>Clostridium</taxon>
    </lineage>
</organism>
<evidence type="ECO:0000313" key="1">
    <source>
        <dbReference type="EMBL" id="CUO79139.1"/>
    </source>
</evidence>
<dbReference type="SUPFAM" id="SSF53474">
    <property type="entry name" value="alpha/beta-Hydrolases"/>
    <property type="match status" value="1"/>
</dbReference>
<dbReference type="InterPro" id="IPR029058">
    <property type="entry name" value="AB_hydrolase_fold"/>
</dbReference>
<dbReference type="EMBL" id="CYZX01000016">
    <property type="protein sequence ID" value="CUO79139.1"/>
    <property type="molecule type" value="Genomic_DNA"/>
</dbReference>
<dbReference type="AlphaFoldDB" id="A0A174I241"/>
<keyword evidence="1" id="KW-0378">Hydrolase</keyword>
<dbReference type="GO" id="GO:0016747">
    <property type="term" value="F:acyltransferase activity, transferring groups other than amino-acyl groups"/>
    <property type="evidence" value="ECO:0007669"/>
    <property type="project" value="TreeGrafter"/>
</dbReference>
<dbReference type="OrthoDB" id="9803578at2"/>
<name>A0A174I241_9CLOT</name>
<dbReference type="PANTHER" id="PTHR48098:SF1">
    <property type="entry name" value="DIACYLGLYCEROL ACYLTRANSFERASE_MYCOLYLTRANSFERASE AG85A"/>
    <property type="match status" value="1"/>
</dbReference>
<proteinExistence type="predicted"/>
<dbReference type="PANTHER" id="PTHR48098">
    <property type="entry name" value="ENTEROCHELIN ESTERASE-RELATED"/>
    <property type="match status" value="1"/>
</dbReference>
<dbReference type="GO" id="GO:0016787">
    <property type="term" value="F:hydrolase activity"/>
    <property type="evidence" value="ECO:0007669"/>
    <property type="project" value="UniProtKB-KW"/>
</dbReference>